<evidence type="ECO:0000313" key="3">
    <source>
        <dbReference type="EMBL" id="GAA4774083.1"/>
    </source>
</evidence>
<dbReference type="EMBL" id="BAABHO010000002">
    <property type="protein sequence ID" value="GAA4774083.1"/>
    <property type="molecule type" value="Genomic_DNA"/>
</dbReference>
<feature type="transmembrane region" description="Helical" evidence="2">
    <location>
        <begin position="55"/>
        <end position="75"/>
    </location>
</feature>
<evidence type="ECO:0000256" key="1">
    <source>
        <dbReference type="SAM" id="MobiDB-lite"/>
    </source>
</evidence>
<evidence type="ECO:0008006" key="5">
    <source>
        <dbReference type="Google" id="ProtNLM"/>
    </source>
</evidence>
<protein>
    <recommendedName>
        <fullName evidence="5">PH domain-containing protein</fullName>
    </recommendedName>
</protein>
<evidence type="ECO:0000313" key="4">
    <source>
        <dbReference type="Proteomes" id="UP001500928"/>
    </source>
</evidence>
<name>A0ABP9A6T9_9PSEU</name>
<accession>A0ABP9A6T9</accession>
<dbReference type="Proteomes" id="UP001500928">
    <property type="component" value="Unassembled WGS sequence"/>
</dbReference>
<comment type="caution">
    <text evidence="3">The sequence shown here is derived from an EMBL/GenBank/DDBJ whole genome shotgun (WGS) entry which is preliminary data.</text>
</comment>
<keyword evidence="2" id="KW-0812">Transmembrane</keyword>
<keyword evidence="4" id="KW-1185">Reference proteome</keyword>
<reference evidence="4" key="1">
    <citation type="journal article" date="2019" name="Int. J. Syst. Evol. Microbiol.">
        <title>The Global Catalogue of Microorganisms (GCM) 10K type strain sequencing project: providing services to taxonomists for standard genome sequencing and annotation.</title>
        <authorList>
            <consortium name="The Broad Institute Genomics Platform"/>
            <consortium name="The Broad Institute Genome Sequencing Center for Infectious Disease"/>
            <person name="Wu L."/>
            <person name="Ma J."/>
        </authorList>
    </citation>
    <scope>NUCLEOTIDE SEQUENCE [LARGE SCALE GENOMIC DNA]</scope>
    <source>
        <strain evidence="4">JCM 17979</strain>
    </source>
</reference>
<evidence type="ECO:0000256" key="2">
    <source>
        <dbReference type="SAM" id="Phobius"/>
    </source>
</evidence>
<proteinExistence type="predicted"/>
<feature type="compositionally biased region" description="Low complexity" evidence="1">
    <location>
        <begin position="223"/>
        <end position="243"/>
    </location>
</feature>
<gene>
    <name evidence="3" type="ORF">GCM10023200_03210</name>
</gene>
<keyword evidence="2" id="KW-1133">Transmembrane helix</keyword>
<feature type="transmembrane region" description="Helical" evidence="2">
    <location>
        <begin position="301"/>
        <end position="321"/>
    </location>
</feature>
<feature type="compositionally biased region" description="Basic and acidic residues" evidence="1">
    <location>
        <begin position="211"/>
        <end position="220"/>
    </location>
</feature>
<feature type="region of interest" description="Disordered" evidence="1">
    <location>
        <begin position="197"/>
        <end position="265"/>
    </location>
</feature>
<keyword evidence="2" id="KW-0472">Membrane</keyword>
<feature type="transmembrane region" description="Helical" evidence="2">
    <location>
        <begin position="270"/>
        <end position="295"/>
    </location>
</feature>
<feature type="transmembrane region" description="Helical" evidence="2">
    <location>
        <begin position="95"/>
        <end position="115"/>
    </location>
</feature>
<sequence length="414" mass="44050">MVAARTHPRAVSSRAVAGVGHDRGAVARRAATRGVGVEVLGTGGRRWRAGRESVLRTRATLLLLAAYVVLVAVLAPFHPPEEFDVPRGAWPDDLVLLGTAVLGGVVVAAAAVRALRLVTAITLFDDGSVLLAAPLRSVTTHVTTLRRLQRVRLVADELVTGDTTVRLAGGMLRPELIEALTAVRPGLEVTAAVAVAHPLRPSADDEPDPPPEDRADDRPRPPGAVRAAPVRSTLARRASTRSGEGWGPPERRGPARRGTPRSGRWTTPGWWTPTFVALFLAIAAWCIAVPVGLVLTVPGEAVITAFGLVALGGAWGIYPLITLRWAFLATSVDLARDGTLVVSAPAATRTMPVTDVWVVRARTHVARNGRRRPPVFLLETATGVLLLPNRLVDHDLLDVLAAANPLMLVPRRET</sequence>
<organism evidence="3 4">
    <name type="scientific">Actinomycetospora chlora</name>
    <dbReference type="NCBI Taxonomy" id="663608"/>
    <lineage>
        <taxon>Bacteria</taxon>
        <taxon>Bacillati</taxon>
        <taxon>Actinomycetota</taxon>
        <taxon>Actinomycetes</taxon>
        <taxon>Pseudonocardiales</taxon>
        <taxon>Pseudonocardiaceae</taxon>
        <taxon>Actinomycetospora</taxon>
    </lineage>
</organism>